<keyword evidence="9 19" id="KW-0418">Kinase</keyword>
<dbReference type="InterPro" id="IPR027417">
    <property type="entry name" value="P-loop_NTPase"/>
</dbReference>
<accession>A0A0D2WT22</accession>
<evidence type="ECO:0000256" key="17">
    <source>
        <dbReference type="ARBA" id="ARBA00034549"/>
    </source>
</evidence>
<evidence type="ECO:0000256" key="6">
    <source>
        <dbReference type="ARBA" id="ARBA00022548"/>
    </source>
</evidence>
<keyword evidence="16" id="KW-0753">Steroid metabolism</keyword>
<evidence type="ECO:0000256" key="15">
    <source>
        <dbReference type="ARBA" id="ARBA00023166"/>
    </source>
</evidence>
<keyword evidence="5" id="KW-0444">Lipid biosynthesis</keyword>
<evidence type="ECO:0000256" key="10">
    <source>
        <dbReference type="ARBA" id="ARBA00022778"/>
    </source>
</evidence>
<gene>
    <name evidence="19" type="ORF">CAOG_005300</name>
</gene>
<keyword evidence="4" id="KW-0963">Cytoplasm</keyword>
<dbReference type="Proteomes" id="UP000008743">
    <property type="component" value="Unassembled WGS sequence"/>
</dbReference>
<proteinExistence type="predicted"/>
<dbReference type="GO" id="GO:0005524">
    <property type="term" value="F:ATP binding"/>
    <property type="evidence" value="ECO:0007669"/>
    <property type="project" value="UniProtKB-KW"/>
</dbReference>
<dbReference type="GO" id="GO:0006695">
    <property type="term" value="P:cholesterol biosynthetic process"/>
    <property type="evidence" value="ECO:0007669"/>
    <property type="project" value="UniProtKB-KW"/>
</dbReference>
<dbReference type="PIRSF" id="PIRSF036639">
    <property type="entry name" value="PMK_anim"/>
    <property type="match status" value="1"/>
</dbReference>
<dbReference type="InParanoid" id="A0A0D2WT22"/>
<reference evidence="20" key="1">
    <citation type="submission" date="2011-02" db="EMBL/GenBank/DDBJ databases">
        <title>The Genome Sequence of Capsaspora owczarzaki ATCC 30864.</title>
        <authorList>
            <person name="Russ C."/>
            <person name="Cuomo C."/>
            <person name="Burger G."/>
            <person name="Gray M.W."/>
            <person name="Holland P.W.H."/>
            <person name="King N."/>
            <person name="Lang F.B.F."/>
            <person name="Roger A.J."/>
            <person name="Ruiz-Trillo I."/>
            <person name="Young S.K."/>
            <person name="Zeng Q."/>
            <person name="Gargeya S."/>
            <person name="Alvarado L."/>
            <person name="Berlin A."/>
            <person name="Chapman S.B."/>
            <person name="Chen Z."/>
            <person name="Freedman E."/>
            <person name="Gellesch M."/>
            <person name="Goldberg J."/>
            <person name="Griggs A."/>
            <person name="Gujja S."/>
            <person name="Heilman E."/>
            <person name="Heiman D."/>
            <person name="Howarth C."/>
            <person name="Mehta T."/>
            <person name="Neiman D."/>
            <person name="Pearson M."/>
            <person name="Roberts A."/>
            <person name="Saif S."/>
            <person name="Shea T."/>
            <person name="Shenoy N."/>
            <person name="Sisk P."/>
            <person name="Stolte C."/>
            <person name="Sykes S."/>
            <person name="White J."/>
            <person name="Yandava C."/>
            <person name="Haas B."/>
            <person name="Nusbaum C."/>
            <person name="Birren B."/>
        </authorList>
    </citation>
    <scope>NUCLEOTIDE SEQUENCE</scope>
    <source>
        <strain evidence="20">ATCC 30864</strain>
    </source>
</reference>
<feature type="binding site" evidence="18">
    <location>
        <begin position="14"/>
        <end position="20"/>
    </location>
    <ligand>
        <name>ATP</name>
        <dbReference type="ChEBI" id="CHEBI:30616"/>
    </ligand>
</feature>
<dbReference type="PANTHER" id="PTHR13101">
    <property type="entry name" value="PHOSPHOMEVALONATE KINASE"/>
    <property type="match status" value="1"/>
</dbReference>
<evidence type="ECO:0000313" key="19">
    <source>
        <dbReference type="EMBL" id="KJE94698.1"/>
    </source>
</evidence>
<evidence type="ECO:0000256" key="12">
    <source>
        <dbReference type="ARBA" id="ARBA00022955"/>
    </source>
</evidence>
<keyword evidence="20" id="KW-1185">Reference proteome</keyword>
<dbReference type="EC" id="2.7.4.2" evidence="3"/>
<dbReference type="STRING" id="595528.A0A0D2WT22"/>
<keyword evidence="7" id="KW-0808">Transferase</keyword>
<evidence type="ECO:0000256" key="5">
    <source>
        <dbReference type="ARBA" id="ARBA00022516"/>
    </source>
</evidence>
<dbReference type="OrthoDB" id="2401875at2759"/>
<dbReference type="InterPro" id="IPR005919">
    <property type="entry name" value="Pmev_kin_anim"/>
</dbReference>
<dbReference type="GO" id="GO:0004631">
    <property type="term" value="F:phosphomevalonate kinase activity"/>
    <property type="evidence" value="ECO:0007669"/>
    <property type="project" value="UniProtKB-EC"/>
</dbReference>
<organism evidence="19 20">
    <name type="scientific">Capsaspora owczarzaki (strain ATCC 30864)</name>
    <dbReference type="NCBI Taxonomy" id="595528"/>
    <lineage>
        <taxon>Eukaryota</taxon>
        <taxon>Filasterea</taxon>
        <taxon>Capsaspora</taxon>
    </lineage>
</organism>
<dbReference type="EMBL" id="KE346367">
    <property type="protein sequence ID" value="KJE94698.1"/>
    <property type="molecule type" value="Genomic_DNA"/>
</dbReference>
<dbReference type="eggNOG" id="ENOG502RXWP">
    <property type="taxonomic scope" value="Eukaryota"/>
</dbReference>
<evidence type="ECO:0000313" key="20">
    <source>
        <dbReference type="Proteomes" id="UP000008743"/>
    </source>
</evidence>
<name>A0A0D2WT22_CAPO3</name>
<dbReference type="AlphaFoldDB" id="A0A0D2WT22"/>
<dbReference type="PhylomeDB" id="A0A0D2WT22"/>
<dbReference type="GO" id="GO:0019287">
    <property type="term" value="P:isopentenyl diphosphate biosynthetic process, mevalonate pathway"/>
    <property type="evidence" value="ECO:0007669"/>
    <property type="project" value="UniProtKB-UniPathway"/>
</dbReference>
<comment type="subcellular location">
    <subcellularLocation>
        <location evidence="1">Cytoplasm</location>
        <location evidence="1">Cytosol</location>
    </subcellularLocation>
</comment>
<sequence>MSAGPRLVIVLSGKRKSGKDYLSDQLVSRLEQHASSATAQDKAAATLTSTGTPSAGLVRVVRLSGPLKEQYAKEHNLDFQELLAASQYKETYRADMIKWGEAKRNADPSFFCRTATAGADTFQIWIVSDARRASDLDYFRTAFGSRCFAVRVVASDAARESRGYVFTAGVDDAESECGLDGAAFDLVVRNDGEQGTLQAGIDALVKMALDACSMNA</sequence>
<evidence type="ECO:0000256" key="3">
    <source>
        <dbReference type="ARBA" id="ARBA00012958"/>
    </source>
</evidence>
<dbReference type="RefSeq" id="XP_004346985.1">
    <property type="nucleotide sequence ID" value="XM_004346935.2"/>
</dbReference>
<dbReference type="GO" id="GO:0005829">
    <property type="term" value="C:cytosol"/>
    <property type="evidence" value="ECO:0007669"/>
    <property type="project" value="UniProtKB-SubCell"/>
</dbReference>
<dbReference type="Gene3D" id="3.40.50.300">
    <property type="entry name" value="P-loop containing nucleotide triphosphate hydrolases"/>
    <property type="match status" value="1"/>
</dbReference>
<keyword evidence="13" id="KW-0756">Sterol biosynthesis</keyword>
<dbReference type="Pfam" id="PF04275">
    <property type="entry name" value="P-mevalo_kinase"/>
    <property type="match status" value="1"/>
</dbReference>
<evidence type="ECO:0000256" key="2">
    <source>
        <dbReference type="ARBA" id="ARBA00005017"/>
    </source>
</evidence>
<evidence type="ECO:0000256" key="14">
    <source>
        <dbReference type="ARBA" id="ARBA00023098"/>
    </source>
</evidence>
<evidence type="ECO:0000256" key="13">
    <source>
        <dbReference type="ARBA" id="ARBA00023011"/>
    </source>
</evidence>
<evidence type="ECO:0000256" key="7">
    <source>
        <dbReference type="ARBA" id="ARBA00022679"/>
    </source>
</evidence>
<comment type="pathway">
    <text evidence="2">Isoprenoid biosynthesis; isopentenyl diphosphate biosynthesis via mevalonate pathway; isopentenyl diphosphate from (R)-mevalonate: step 2/3.</text>
</comment>
<feature type="binding site" evidence="18">
    <location>
        <position position="162"/>
    </location>
    <ligand>
        <name>ATP</name>
        <dbReference type="ChEBI" id="CHEBI:30616"/>
    </ligand>
</feature>
<keyword evidence="6" id="KW-0153">Cholesterol metabolism</keyword>
<evidence type="ECO:0000256" key="4">
    <source>
        <dbReference type="ARBA" id="ARBA00022490"/>
    </source>
</evidence>
<evidence type="ECO:0000256" key="1">
    <source>
        <dbReference type="ARBA" id="ARBA00004514"/>
    </source>
</evidence>
<protein>
    <recommendedName>
        <fullName evidence="17">Phosphomevalonate kinase</fullName>
        <ecNumber evidence="3">2.7.4.2</ecNumber>
    </recommendedName>
</protein>
<keyword evidence="15" id="KW-1207">Sterol metabolism</keyword>
<dbReference type="OMA" id="YGFFCRA"/>
<keyword evidence="14" id="KW-0443">Lipid metabolism</keyword>
<feature type="binding site" evidence="18">
    <location>
        <position position="190"/>
    </location>
    <ligand>
        <name>substrate</name>
    </ligand>
</feature>
<keyword evidence="12" id="KW-0752">Steroid biosynthesis</keyword>
<dbReference type="UniPathway" id="UPA00057">
    <property type="reaction ID" value="UER00099"/>
</dbReference>
<evidence type="ECO:0000256" key="9">
    <source>
        <dbReference type="ARBA" id="ARBA00022777"/>
    </source>
</evidence>
<keyword evidence="11 18" id="KW-0067">ATP-binding</keyword>
<keyword evidence="8 18" id="KW-0547">Nucleotide-binding</keyword>
<evidence type="ECO:0000256" key="11">
    <source>
        <dbReference type="ARBA" id="ARBA00022840"/>
    </source>
</evidence>
<keyword evidence="10" id="KW-0152">Cholesterol biosynthesis</keyword>
<evidence type="ECO:0000256" key="18">
    <source>
        <dbReference type="PIRSR" id="PIRSR036639-1"/>
    </source>
</evidence>
<dbReference type="PANTHER" id="PTHR13101:SF1">
    <property type="entry name" value="PHOSPHOMEVALONATE KINASE"/>
    <property type="match status" value="1"/>
</dbReference>
<evidence type="ECO:0000256" key="8">
    <source>
        <dbReference type="ARBA" id="ARBA00022741"/>
    </source>
</evidence>
<evidence type="ECO:0000256" key="16">
    <source>
        <dbReference type="ARBA" id="ARBA00023221"/>
    </source>
</evidence>